<gene>
    <name evidence="2" type="ORF">ERS852494_01259</name>
</gene>
<dbReference type="Gene3D" id="1.25.40.10">
    <property type="entry name" value="Tetratricopeptide repeat domain"/>
    <property type="match status" value="2"/>
</dbReference>
<protein>
    <submittedName>
        <fullName evidence="2">Putative transmembrane protein</fullName>
    </submittedName>
</protein>
<dbReference type="InterPro" id="IPR019734">
    <property type="entry name" value="TPR_rpt"/>
</dbReference>
<dbReference type="SUPFAM" id="SSF48452">
    <property type="entry name" value="TPR-like"/>
    <property type="match status" value="1"/>
</dbReference>
<keyword evidence="1" id="KW-0472">Membrane</keyword>
<proteinExistence type="predicted"/>
<dbReference type="RefSeq" id="WP_055170605.1">
    <property type="nucleotide sequence ID" value="NZ_CZAI01000002.1"/>
</dbReference>
<keyword evidence="1" id="KW-1133">Transmembrane helix</keyword>
<accession>A0A174JIZ8</accession>
<dbReference type="SMART" id="SM00028">
    <property type="entry name" value="TPR"/>
    <property type="match status" value="4"/>
</dbReference>
<evidence type="ECO:0000313" key="3">
    <source>
        <dbReference type="Proteomes" id="UP000095657"/>
    </source>
</evidence>
<organism evidence="2 3">
    <name type="scientific">Bacteroides caccae</name>
    <dbReference type="NCBI Taxonomy" id="47678"/>
    <lineage>
        <taxon>Bacteria</taxon>
        <taxon>Pseudomonadati</taxon>
        <taxon>Bacteroidota</taxon>
        <taxon>Bacteroidia</taxon>
        <taxon>Bacteroidales</taxon>
        <taxon>Bacteroidaceae</taxon>
        <taxon>Bacteroides</taxon>
    </lineage>
</organism>
<sequence>MKKLKVSIFIGILLLCLISYSCRRKEKIAASTLAKVEVLNSVHPDSALFLLQNLNINNEDVSLKAKYALLFTQAEDKNYILHTNDSLINIAVNFYDSVKNIGQAAKAHYYLGRVYQDMQNEAGAVSEFLIALPLAEQVGESKILCLLYGNLGQVYFQQGLLARADSLFILSENIAIQKNDSFNLAMGLIARGNVRLQKEEHSSAMAFFERALVIARNMHNANVQEVVFNSMAAFYASINCPEKTIEYSQKGLLYKADSLDSARLYLLRGSALMQLAEYDSAKFSINKSISTNNLSTKAAAYLLLADIEEKQGDLSKAFSYQNLYVECVDSMDLLESRTLHAISKGNRLLYSGRHQRLLNSYQLYLYGLLLFLLLLIIYWINKRYKYYNKINVLTLKKDSLECQLRTFSVMQEDLRKKEKELKLLREFIGTAEEDKMKLYYLTNQVNTLKKENKDFFLKLLKNTRSYKLLLQLIQRRKDDYKCRELYSEKDWDALLQDINHFSNGFVERLKEQVPLLSKNDIRFCCLFKIGISYVDMALVFDRTLDAMYKKRNAILMNKLVNMSNSNSLDEFIDAI</sequence>
<evidence type="ECO:0000313" key="2">
    <source>
        <dbReference type="EMBL" id="CUO98166.1"/>
    </source>
</evidence>
<name>A0A174JIZ8_9BACE</name>
<reference evidence="2 3" key="1">
    <citation type="submission" date="2015-09" db="EMBL/GenBank/DDBJ databases">
        <authorList>
            <consortium name="Pathogen Informatics"/>
        </authorList>
    </citation>
    <scope>NUCLEOTIDE SEQUENCE [LARGE SCALE GENOMIC DNA]</scope>
    <source>
        <strain evidence="2 3">2789STDY5834880</strain>
    </source>
</reference>
<keyword evidence="1 2" id="KW-0812">Transmembrane</keyword>
<dbReference type="STRING" id="47678.ERS852494_01259"/>
<evidence type="ECO:0000256" key="1">
    <source>
        <dbReference type="SAM" id="Phobius"/>
    </source>
</evidence>
<dbReference type="EMBL" id="CZAI01000002">
    <property type="protein sequence ID" value="CUO98166.1"/>
    <property type="molecule type" value="Genomic_DNA"/>
</dbReference>
<dbReference type="InterPro" id="IPR011990">
    <property type="entry name" value="TPR-like_helical_dom_sf"/>
</dbReference>
<dbReference type="AlphaFoldDB" id="A0A174JIZ8"/>
<dbReference type="Proteomes" id="UP000095657">
    <property type="component" value="Unassembled WGS sequence"/>
</dbReference>
<dbReference type="PROSITE" id="PS51257">
    <property type="entry name" value="PROKAR_LIPOPROTEIN"/>
    <property type="match status" value="1"/>
</dbReference>
<feature type="transmembrane region" description="Helical" evidence="1">
    <location>
        <begin position="363"/>
        <end position="380"/>
    </location>
</feature>
<dbReference type="Pfam" id="PF13181">
    <property type="entry name" value="TPR_8"/>
    <property type="match status" value="1"/>
</dbReference>